<name>A0A834SH88_9FABA</name>
<keyword evidence="3" id="KW-1185">Reference proteome</keyword>
<feature type="region of interest" description="Disordered" evidence="1">
    <location>
        <begin position="1"/>
        <end position="21"/>
    </location>
</feature>
<organism evidence="2 3">
    <name type="scientific">Senna tora</name>
    <dbReference type="NCBI Taxonomy" id="362788"/>
    <lineage>
        <taxon>Eukaryota</taxon>
        <taxon>Viridiplantae</taxon>
        <taxon>Streptophyta</taxon>
        <taxon>Embryophyta</taxon>
        <taxon>Tracheophyta</taxon>
        <taxon>Spermatophyta</taxon>
        <taxon>Magnoliopsida</taxon>
        <taxon>eudicotyledons</taxon>
        <taxon>Gunneridae</taxon>
        <taxon>Pentapetalae</taxon>
        <taxon>rosids</taxon>
        <taxon>fabids</taxon>
        <taxon>Fabales</taxon>
        <taxon>Fabaceae</taxon>
        <taxon>Caesalpinioideae</taxon>
        <taxon>Cassia clade</taxon>
        <taxon>Senna</taxon>
    </lineage>
</organism>
<proteinExistence type="predicted"/>
<dbReference type="EMBL" id="JAAIUW010000013">
    <property type="protein sequence ID" value="KAF7803351.1"/>
    <property type="molecule type" value="Genomic_DNA"/>
</dbReference>
<sequence>MGQRRPSRVSPGGPDPRHHRP</sequence>
<reference evidence="2" key="1">
    <citation type="submission" date="2020-09" db="EMBL/GenBank/DDBJ databases">
        <title>Genome-Enabled Discovery of Anthraquinone Biosynthesis in Senna tora.</title>
        <authorList>
            <person name="Kang S.-H."/>
            <person name="Pandey R.P."/>
            <person name="Lee C.-M."/>
            <person name="Sim J.-S."/>
            <person name="Jeong J.-T."/>
            <person name="Choi B.-S."/>
            <person name="Jung M."/>
            <person name="Ginzburg D."/>
            <person name="Zhao K."/>
            <person name="Won S.Y."/>
            <person name="Oh T.-J."/>
            <person name="Yu Y."/>
            <person name="Kim N.-H."/>
            <person name="Lee O.R."/>
            <person name="Lee T.-H."/>
            <person name="Bashyal P."/>
            <person name="Kim T.-S."/>
            <person name="Lee W.-H."/>
            <person name="Kawkins C."/>
            <person name="Kim C.-K."/>
            <person name="Kim J.S."/>
            <person name="Ahn B.O."/>
            <person name="Rhee S.Y."/>
            <person name="Sohng J.K."/>
        </authorList>
    </citation>
    <scope>NUCLEOTIDE SEQUENCE</scope>
    <source>
        <tissue evidence="2">Leaf</tissue>
    </source>
</reference>
<accession>A0A834SH88</accession>
<comment type="caution">
    <text evidence="2">The sequence shown here is derived from an EMBL/GenBank/DDBJ whole genome shotgun (WGS) entry which is preliminary data.</text>
</comment>
<evidence type="ECO:0000256" key="1">
    <source>
        <dbReference type="SAM" id="MobiDB-lite"/>
    </source>
</evidence>
<protein>
    <submittedName>
        <fullName evidence="2">Uncharacterized protein</fullName>
    </submittedName>
</protein>
<gene>
    <name evidence="2" type="ORF">G2W53_042462</name>
</gene>
<evidence type="ECO:0000313" key="3">
    <source>
        <dbReference type="Proteomes" id="UP000634136"/>
    </source>
</evidence>
<dbReference type="Proteomes" id="UP000634136">
    <property type="component" value="Unassembled WGS sequence"/>
</dbReference>
<dbReference type="AlphaFoldDB" id="A0A834SH88"/>
<evidence type="ECO:0000313" key="2">
    <source>
        <dbReference type="EMBL" id="KAF7803351.1"/>
    </source>
</evidence>